<evidence type="ECO:0000256" key="1">
    <source>
        <dbReference type="SAM" id="MobiDB-lite"/>
    </source>
</evidence>
<reference evidence="2 3" key="1">
    <citation type="submission" date="2024-09" db="EMBL/GenBank/DDBJ databases">
        <title>Genome sequencing and assembly of Phytophthora oleae, isolate VK10A, causative agent of rot of olive drupes.</title>
        <authorList>
            <person name="Conti Taguali S."/>
            <person name="Riolo M."/>
            <person name="La Spada F."/>
            <person name="Cacciola S.O."/>
            <person name="Dionisio G."/>
        </authorList>
    </citation>
    <scope>NUCLEOTIDE SEQUENCE [LARGE SCALE GENOMIC DNA]</scope>
    <source>
        <strain evidence="2 3">VK10A</strain>
    </source>
</reference>
<dbReference type="EMBL" id="JBIMZQ010000007">
    <property type="protein sequence ID" value="KAL3670160.1"/>
    <property type="molecule type" value="Genomic_DNA"/>
</dbReference>
<gene>
    <name evidence="2" type="ORF">V7S43_004475</name>
</gene>
<accession>A0ABD3FWV2</accession>
<evidence type="ECO:0000313" key="2">
    <source>
        <dbReference type="EMBL" id="KAL3670160.1"/>
    </source>
</evidence>
<keyword evidence="3" id="KW-1185">Reference proteome</keyword>
<comment type="caution">
    <text evidence="2">The sequence shown here is derived from an EMBL/GenBank/DDBJ whole genome shotgun (WGS) entry which is preliminary data.</text>
</comment>
<protein>
    <submittedName>
        <fullName evidence="2">Uncharacterized protein</fullName>
    </submittedName>
</protein>
<proteinExistence type="predicted"/>
<dbReference type="Proteomes" id="UP001632037">
    <property type="component" value="Unassembled WGS sequence"/>
</dbReference>
<dbReference type="AlphaFoldDB" id="A0ABD3FWV2"/>
<organism evidence="2 3">
    <name type="scientific">Phytophthora oleae</name>
    <dbReference type="NCBI Taxonomy" id="2107226"/>
    <lineage>
        <taxon>Eukaryota</taxon>
        <taxon>Sar</taxon>
        <taxon>Stramenopiles</taxon>
        <taxon>Oomycota</taxon>
        <taxon>Peronosporomycetes</taxon>
        <taxon>Peronosporales</taxon>
        <taxon>Peronosporaceae</taxon>
        <taxon>Phytophthora</taxon>
    </lineage>
</organism>
<sequence length="104" mass="10989">MSLQHEITVSTERPSEEAPSIDDDSSDFLQQDAGYVVRSMISDIALEECGLVSASHLLQQAGDSPNVSANSPRQATRSLTSELGAIDVANDNAPTEVAVQTLTS</sequence>
<feature type="region of interest" description="Disordered" evidence="1">
    <location>
        <begin position="1"/>
        <end position="27"/>
    </location>
</feature>
<evidence type="ECO:0000313" key="3">
    <source>
        <dbReference type="Proteomes" id="UP001632037"/>
    </source>
</evidence>
<feature type="compositionally biased region" description="Polar residues" evidence="1">
    <location>
        <begin position="1"/>
        <end position="12"/>
    </location>
</feature>
<name>A0ABD3FWV2_9STRA</name>